<evidence type="ECO:0000256" key="8">
    <source>
        <dbReference type="SAM" id="MobiDB-lite"/>
    </source>
</evidence>
<dbReference type="PROSITE" id="PS50303">
    <property type="entry name" value="PUM_HD"/>
    <property type="match status" value="1"/>
</dbReference>
<dbReference type="InterPro" id="IPR033712">
    <property type="entry name" value="Pumilio_RNA-bd"/>
</dbReference>
<evidence type="ECO:0000256" key="3">
    <source>
        <dbReference type="ARBA" id="ARBA00022737"/>
    </source>
</evidence>
<feature type="repeat" description="Pumilio" evidence="7">
    <location>
        <begin position="683"/>
        <end position="718"/>
    </location>
</feature>
<feature type="region of interest" description="Disordered" evidence="8">
    <location>
        <begin position="384"/>
        <end position="470"/>
    </location>
</feature>
<reference evidence="10 11" key="1">
    <citation type="submission" date="2016-07" db="EMBL/GenBank/DDBJ databases">
        <title>Pervasive Adenine N6-methylation of Active Genes in Fungi.</title>
        <authorList>
            <consortium name="DOE Joint Genome Institute"/>
            <person name="Mondo S.J."/>
            <person name="Dannebaum R.O."/>
            <person name="Kuo R.C."/>
            <person name="Labutti K."/>
            <person name="Haridas S."/>
            <person name="Kuo A."/>
            <person name="Salamov A."/>
            <person name="Ahrendt S.R."/>
            <person name="Lipzen A."/>
            <person name="Sullivan W."/>
            <person name="Andreopoulos W.B."/>
            <person name="Clum A."/>
            <person name="Lindquist E."/>
            <person name="Daum C."/>
            <person name="Ramamoorthy G.K."/>
            <person name="Gryganskyi A."/>
            <person name="Culley D."/>
            <person name="Magnuson J.K."/>
            <person name="James T.Y."/>
            <person name="O'Malley M.A."/>
            <person name="Stajich J.E."/>
            <person name="Spatafora J.W."/>
            <person name="Visel A."/>
            <person name="Grigoriev I.V."/>
        </authorList>
    </citation>
    <scope>NUCLEOTIDE SEQUENCE [LARGE SCALE GENOMIC DNA]</scope>
    <source>
        <strain evidence="10 11">62-1032</strain>
    </source>
</reference>
<feature type="compositionally biased region" description="Low complexity" evidence="8">
    <location>
        <begin position="29"/>
        <end position="42"/>
    </location>
</feature>
<protein>
    <recommendedName>
        <fullName evidence="6">Pumilio homology domain family member 3</fullName>
    </recommendedName>
</protein>
<feature type="region of interest" description="Disordered" evidence="8">
    <location>
        <begin position="1"/>
        <end position="57"/>
    </location>
</feature>
<feature type="repeat" description="Pumilio" evidence="7">
    <location>
        <begin position="827"/>
        <end position="869"/>
    </location>
</feature>
<sequence>MAQPTQSSPPRAINPRHLGLPRRQSYDPLSTSKTSLSQSLSLGNLPSPTFGHMPAGQRSVPAVDLNRMLGGGSAFRTGPLGDGQRTPGGSLVVGAEIFGFGGPKGKDRWGDGSVNGEGSVGGDDKDAGASENAPGGWPTEFEQAVASAHKDGSGRKNLHGLETSSADFTLSGLPRPMLKPSGSSIDLHSSAFASANDVPIRAPSRPAIARAKSGLPLESTTPSATTPGLSPGANDVVPSGSLSLATPPSVGDAPSTTAPALYSSFSGYESPAAGEYFSQGFATGGYPRNGGRQQQGNLNGGFDGFAASGPPQLSPDDLAFGMQGINLNGVSGNDGHRNRQQPNQRAGFSPAGYGRDASAPPPRQNSGGYAAPYFASPYMAQQDPYSSGGYGDPTGFFQSQNEMNGPVRRDSGYAPSSSPPTRPSSSAFAPHPYAYPPLRSPQQQPWNLPHGSDYSPSALPSRHGSFSYSPALPHQPSLPYGLAPGASFGNSPLEQGTPVFQAAQLGQQHQIILGRGLRSSAEYVAPGPMHQPAYPVYGGGYGHGYGAAETMGRALRSATLEEFRTSRHRIWELSDILGHVVEFSGDQLGSRHIQTKLETASAEEKAQVFEEILPNMLQLSTDVFANYVIQKFFEQGNQLQKTAMANVLEGHVLQLSLQMYGCRVVQKALEYVLVDQQVRLVKELDGHILKCARDAQSNHVVQRALERVPSDKITFITDACVGQVHALATHPYGCRVLQRIFENCPSAQTRVLLDELHRYTQNLIQDQYGNYVIQWVIEKGEKADRSLVISKIFGQVLPLAQQKFASNVIEKCVLHADDEERKHLIEEVLAPAPDGSSVVKAMLVHPYANYVMQKILHTAVGAQRDALFNETAVQLANLRKYSSTYSKHLITSAYLLCACSSSGAHSSPSGRSQSRSCSPPSALGSLTRRFA</sequence>
<dbReference type="CDD" id="cd07920">
    <property type="entry name" value="Pumilio"/>
    <property type="match status" value="1"/>
</dbReference>
<dbReference type="GO" id="GO:0000288">
    <property type="term" value="P:nuclear-transcribed mRNA catabolic process, deadenylation-dependent decay"/>
    <property type="evidence" value="ECO:0007669"/>
    <property type="project" value="TreeGrafter"/>
</dbReference>
<dbReference type="AlphaFoldDB" id="A0A1Y2DFL7"/>
<dbReference type="FunFam" id="1.25.10.10:FF:000004">
    <property type="entry name" value="Pumilio homolog 1 isoform 2"/>
    <property type="match status" value="1"/>
</dbReference>
<keyword evidence="4" id="KW-0694">RNA-binding</keyword>
<evidence type="ECO:0000259" key="9">
    <source>
        <dbReference type="PROSITE" id="PS50303"/>
    </source>
</evidence>
<dbReference type="OrthoDB" id="668540at2759"/>
<proteinExistence type="inferred from homology"/>
<feature type="region of interest" description="Disordered" evidence="8">
    <location>
        <begin position="906"/>
        <end position="931"/>
    </location>
</feature>
<feature type="region of interest" description="Disordered" evidence="8">
    <location>
        <begin position="102"/>
        <end position="138"/>
    </location>
</feature>
<name>A0A1Y2DFL7_9BASI</name>
<feature type="region of interest" description="Disordered" evidence="8">
    <location>
        <begin position="284"/>
        <end position="370"/>
    </location>
</feature>
<feature type="repeat" description="Pumilio" evidence="7">
    <location>
        <begin position="719"/>
        <end position="754"/>
    </location>
</feature>
<dbReference type="GO" id="GO:0005737">
    <property type="term" value="C:cytoplasm"/>
    <property type="evidence" value="ECO:0007669"/>
    <property type="project" value="UniProtKB-SubCell"/>
</dbReference>
<feature type="compositionally biased region" description="Low complexity" evidence="8">
    <location>
        <begin position="284"/>
        <end position="297"/>
    </location>
</feature>
<dbReference type="EMBL" id="MCGR01000080">
    <property type="protein sequence ID" value="ORY58019.1"/>
    <property type="molecule type" value="Genomic_DNA"/>
</dbReference>
<comment type="subcellular location">
    <subcellularLocation>
        <location evidence="1">Cytoplasm</location>
    </subcellularLocation>
</comment>
<feature type="domain" description="PUM-HD" evidence="9">
    <location>
        <begin position="555"/>
        <end position="897"/>
    </location>
</feature>
<feature type="repeat" description="Pumilio" evidence="7">
    <location>
        <begin position="755"/>
        <end position="790"/>
    </location>
</feature>
<evidence type="ECO:0000256" key="1">
    <source>
        <dbReference type="ARBA" id="ARBA00004496"/>
    </source>
</evidence>
<dbReference type="SMART" id="SM00025">
    <property type="entry name" value="Pumilio"/>
    <property type="match status" value="8"/>
</dbReference>
<gene>
    <name evidence="10" type="ORF">BCR35DRAFT_347458</name>
</gene>
<dbReference type="InterPro" id="IPR001313">
    <property type="entry name" value="Pumilio_RNA-bd_rpt"/>
</dbReference>
<evidence type="ECO:0000256" key="4">
    <source>
        <dbReference type="ARBA" id="ARBA00022884"/>
    </source>
</evidence>
<comment type="caution">
    <text evidence="10">The sequence shown here is derived from an EMBL/GenBank/DDBJ whole genome shotgun (WGS) entry which is preliminary data.</text>
</comment>
<dbReference type="STRING" id="106004.A0A1Y2DFL7"/>
<evidence type="ECO:0000256" key="5">
    <source>
        <dbReference type="ARBA" id="ARBA00060736"/>
    </source>
</evidence>
<feature type="compositionally biased region" description="Polar residues" evidence="8">
    <location>
        <begin position="218"/>
        <end position="228"/>
    </location>
</feature>
<feature type="compositionally biased region" description="Low complexity" evidence="8">
    <location>
        <begin position="906"/>
        <end position="922"/>
    </location>
</feature>
<organism evidence="10 11">
    <name type="scientific">Leucosporidium creatinivorum</name>
    <dbReference type="NCBI Taxonomy" id="106004"/>
    <lineage>
        <taxon>Eukaryota</taxon>
        <taxon>Fungi</taxon>
        <taxon>Dikarya</taxon>
        <taxon>Basidiomycota</taxon>
        <taxon>Pucciniomycotina</taxon>
        <taxon>Microbotryomycetes</taxon>
        <taxon>Leucosporidiales</taxon>
        <taxon>Leucosporidium</taxon>
    </lineage>
</organism>
<dbReference type="Pfam" id="PF00806">
    <property type="entry name" value="PUF"/>
    <property type="match status" value="8"/>
</dbReference>
<dbReference type="Gene3D" id="1.25.10.10">
    <property type="entry name" value="Leucine-rich Repeat Variant"/>
    <property type="match status" value="1"/>
</dbReference>
<dbReference type="InterPro" id="IPR016024">
    <property type="entry name" value="ARM-type_fold"/>
</dbReference>
<evidence type="ECO:0000313" key="11">
    <source>
        <dbReference type="Proteomes" id="UP000193467"/>
    </source>
</evidence>
<feature type="repeat" description="Pumilio" evidence="7">
    <location>
        <begin position="611"/>
        <end position="634"/>
    </location>
</feature>
<keyword evidence="2" id="KW-0963">Cytoplasm</keyword>
<keyword evidence="3" id="KW-0677">Repeat</keyword>
<feature type="repeat" description="Pumilio" evidence="7">
    <location>
        <begin position="646"/>
        <end position="682"/>
    </location>
</feature>
<dbReference type="PANTHER" id="PTHR12537">
    <property type="entry name" value="RNA BINDING PROTEIN PUMILIO-RELATED"/>
    <property type="match status" value="1"/>
</dbReference>
<evidence type="ECO:0000256" key="7">
    <source>
        <dbReference type="PROSITE-ProRule" id="PRU00317"/>
    </source>
</evidence>
<evidence type="ECO:0000313" key="10">
    <source>
        <dbReference type="EMBL" id="ORY58019.1"/>
    </source>
</evidence>
<dbReference type="GO" id="GO:0003730">
    <property type="term" value="F:mRNA 3'-UTR binding"/>
    <property type="evidence" value="ECO:0007669"/>
    <property type="project" value="TreeGrafter"/>
</dbReference>
<dbReference type="SUPFAM" id="SSF48371">
    <property type="entry name" value="ARM repeat"/>
    <property type="match status" value="1"/>
</dbReference>
<feature type="repeat" description="Pumilio" evidence="7">
    <location>
        <begin position="791"/>
        <end position="826"/>
    </location>
</feature>
<dbReference type="InterPro" id="IPR011989">
    <property type="entry name" value="ARM-like"/>
</dbReference>
<keyword evidence="11" id="KW-1185">Reference proteome</keyword>
<feature type="region of interest" description="Disordered" evidence="8">
    <location>
        <begin position="212"/>
        <end position="255"/>
    </location>
</feature>
<feature type="repeat" description="Pumilio" evidence="7">
    <location>
        <begin position="575"/>
        <end position="610"/>
    </location>
</feature>
<accession>A0A1Y2DFL7</accession>
<comment type="similarity">
    <text evidence="5">Belongs to the PUF3 family.</text>
</comment>
<dbReference type="PANTHER" id="PTHR12537:SF12">
    <property type="entry name" value="MATERNAL PROTEIN PUMILIO"/>
    <property type="match status" value="1"/>
</dbReference>
<evidence type="ECO:0000256" key="2">
    <source>
        <dbReference type="ARBA" id="ARBA00022490"/>
    </source>
</evidence>
<evidence type="ECO:0000256" key="6">
    <source>
        <dbReference type="ARBA" id="ARBA00081811"/>
    </source>
</evidence>
<dbReference type="InterPro" id="IPR033133">
    <property type="entry name" value="PUM-HD"/>
</dbReference>
<dbReference type="InParanoid" id="A0A1Y2DFL7"/>
<dbReference type="Proteomes" id="UP000193467">
    <property type="component" value="Unassembled WGS sequence"/>
</dbReference>
<dbReference type="PROSITE" id="PS50302">
    <property type="entry name" value="PUM"/>
    <property type="match status" value="8"/>
</dbReference>